<dbReference type="FunFam" id="3.30.160.60:FF:001155">
    <property type="entry name" value="Zinc finger 30C"/>
    <property type="match status" value="1"/>
</dbReference>
<keyword evidence="8" id="KW-0805">Transcription regulation</keyword>
<evidence type="ECO:0000256" key="5">
    <source>
        <dbReference type="ARBA" id="ARBA00022737"/>
    </source>
</evidence>
<evidence type="ECO:0000256" key="1">
    <source>
        <dbReference type="ARBA" id="ARBA00003767"/>
    </source>
</evidence>
<dbReference type="FunFam" id="3.30.160.60:FF:000706">
    <property type="entry name" value="Zinc finger protein"/>
    <property type="match status" value="1"/>
</dbReference>
<dbReference type="EMBL" id="WNYA01000198">
    <property type="protein sequence ID" value="KAG8549336.1"/>
    <property type="molecule type" value="Genomic_DNA"/>
</dbReference>
<proteinExistence type="inferred from homology"/>
<keyword evidence="9" id="KW-0238">DNA-binding</keyword>
<dbReference type="CDD" id="cd07765">
    <property type="entry name" value="KRAB_A-box"/>
    <property type="match status" value="1"/>
</dbReference>
<dbReference type="FunFam" id="3.30.160.60:FF:001007">
    <property type="entry name" value="Zinc finger protein 1184"/>
    <property type="match status" value="1"/>
</dbReference>
<feature type="domain" description="C2H2-type" evidence="13">
    <location>
        <begin position="449"/>
        <end position="476"/>
    </location>
</feature>
<feature type="domain" description="C2H2-type" evidence="13">
    <location>
        <begin position="477"/>
        <end position="504"/>
    </location>
</feature>
<dbReference type="SUPFAM" id="SSF109640">
    <property type="entry name" value="KRAB domain (Kruppel-associated box)"/>
    <property type="match status" value="1"/>
</dbReference>
<feature type="domain" description="C2H2-type" evidence="13">
    <location>
        <begin position="365"/>
        <end position="392"/>
    </location>
</feature>
<keyword evidence="5" id="KW-0677">Repeat</keyword>
<dbReference type="FunFam" id="3.30.160.60:FF:000012">
    <property type="entry name" value="RB-associated KRAB zinc finger protein-like"/>
    <property type="match status" value="1"/>
</dbReference>
<name>A0AAV6ZRV2_ENGPU</name>
<dbReference type="InterPro" id="IPR001909">
    <property type="entry name" value="KRAB"/>
</dbReference>
<dbReference type="FunFam" id="3.30.160.60:FF:000690">
    <property type="entry name" value="Zinc finger protein 354C"/>
    <property type="match status" value="1"/>
</dbReference>
<evidence type="ECO:0000313" key="15">
    <source>
        <dbReference type="Proteomes" id="UP000824782"/>
    </source>
</evidence>
<feature type="domain" description="C2H2-type" evidence="13">
    <location>
        <begin position="533"/>
        <end position="560"/>
    </location>
</feature>
<dbReference type="Pfam" id="PF01352">
    <property type="entry name" value="KRAB"/>
    <property type="match status" value="1"/>
</dbReference>
<organism evidence="14 15">
    <name type="scientific">Engystomops pustulosus</name>
    <name type="common">Tungara frog</name>
    <name type="synonym">Physalaemus pustulosus</name>
    <dbReference type="NCBI Taxonomy" id="76066"/>
    <lineage>
        <taxon>Eukaryota</taxon>
        <taxon>Metazoa</taxon>
        <taxon>Chordata</taxon>
        <taxon>Craniata</taxon>
        <taxon>Vertebrata</taxon>
        <taxon>Euteleostomi</taxon>
        <taxon>Amphibia</taxon>
        <taxon>Batrachia</taxon>
        <taxon>Anura</taxon>
        <taxon>Neobatrachia</taxon>
        <taxon>Hyloidea</taxon>
        <taxon>Leptodactylidae</taxon>
        <taxon>Leiuperinae</taxon>
        <taxon>Engystomops</taxon>
    </lineage>
</organism>
<keyword evidence="4" id="KW-0479">Metal-binding</keyword>
<evidence type="ECO:0000256" key="9">
    <source>
        <dbReference type="ARBA" id="ARBA00023125"/>
    </source>
</evidence>
<dbReference type="FunFam" id="3.30.160.60:FF:002343">
    <property type="entry name" value="Zinc finger protein 33A"/>
    <property type="match status" value="1"/>
</dbReference>
<feature type="domain" description="C2H2-type" evidence="13">
    <location>
        <begin position="668"/>
        <end position="695"/>
    </location>
</feature>
<evidence type="ECO:0000256" key="7">
    <source>
        <dbReference type="ARBA" id="ARBA00022833"/>
    </source>
</evidence>
<evidence type="ECO:0000256" key="8">
    <source>
        <dbReference type="ARBA" id="ARBA00023015"/>
    </source>
</evidence>
<comment type="subcellular location">
    <subcellularLocation>
        <location evidence="2">Nucleus</location>
    </subcellularLocation>
</comment>
<dbReference type="GO" id="GO:0000981">
    <property type="term" value="F:DNA-binding transcription factor activity, RNA polymerase II-specific"/>
    <property type="evidence" value="ECO:0007669"/>
    <property type="project" value="TreeGrafter"/>
</dbReference>
<gene>
    <name evidence="14" type="ORF">GDO81_021600</name>
</gene>
<keyword evidence="11" id="KW-0539">Nucleus</keyword>
<dbReference type="PROSITE" id="PS50157">
    <property type="entry name" value="ZINC_FINGER_C2H2_2"/>
    <property type="match status" value="12"/>
</dbReference>
<dbReference type="InterPro" id="IPR036051">
    <property type="entry name" value="KRAB_dom_sf"/>
</dbReference>
<dbReference type="Pfam" id="PF00096">
    <property type="entry name" value="zf-C2H2"/>
    <property type="match status" value="12"/>
</dbReference>
<dbReference type="GO" id="GO:0005634">
    <property type="term" value="C:nucleus"/>
    <property type="evidence" value="ECO:0007669"/>
    <property type="project" value="UniProtKB-SubCell"/>
</dbReference>
<dbReference type="PANTHER" id="PTHR24409:SF331">
    <property type="entry name" value="ZINC FINGER PROTEIN 322A"/>
    <property type="match status" value="1"/>
</dbReference>
<dbReference type="FunFam" id="3.30.160.60:FF:002274">
    <property type="entry name" value="Zinc finger protein 432"/>
    <property type="match status" value="1"/>
</dbReference>
<evidence type="ECO:0000256" key="12">
    <source>
        <dbReference type="PROSITE-ProRule" id="PRU00042"/>
    </source>
</evidence>
<dbReference type="InterPro" id="IPR013087">
    <property type="entry name" value="Znf_C2H2_type"/>
</dbReference>
<feature type="domain" description="C2H2-type" evidence="13">
    <location>
        <begin position="421"/>
        <end position="448"/>
    </location>
</feature>
<dbReference type="GO" id="GO:0008270">
    <property type="term" value="F:zinc ion binding"/>
    <property type="evidence" value="ECO:0007669"/>
    <property type="project" value="UniProtKB-KW"/>
</dbReference>
<evidence type="ECO:0000313" key="14">
    <source>
        <dbReference type="EMBL" id="KAG8549336.1"/>
    </source>
</evidence>
<keyword evidence="10" id="KW-0804">Transcription</keyword>
<accession>A0AAV6ZRV2</accession>
<evidence type="ECO:0000259" key="13">
    <source>
        <dbReference type="PROSITE" id="PS50157"/>
    </source>
</evidence>
<dbReference type="PANTHER" id="PTHR24409">
    <property type="entry name" value="ZINC FINGER PROTEIN 142"/>
    <property type="match status" value="1"/>
</dbReference>
<dbReference type="Proteomes" id="UP000824782">
    <property type="component" value="Unassembled WGS sequence"/>
</dbReference>
<dbReference type="InterPro" id="IPR036236">
    <property type="entry name" value="Znf_C2H2_sf"/>
</dbReference>
<feature type="domain" description="C2H2-type" evidence="13">
    <location>
        <begin position="393"/>
        <end position="420"/>
    </location>
</feature>
<evidence type="ECO:0000256" key="11">
    <source>
        <dbReference type="ARBA" id="ARBA00023242"/>
    </source>
</evidence>
<dbReference type="SUPFAM" id="SSF57667">
    <property type="entry name" value="beta-beta-alpha zinc fingers"/>
    <property type="match status" value="7"/>
</dbReference>
<sequence length="734" mass="84302">MDENNVSERLLHLTLEIIYLLTGEDYGPVQQPCGPMKTQRHPHLSGGWDMSHFSITGSSHHSQIHNGSQETAILALTNKIIEILTGEVPVRCQDVTVHFSMEEWEYIEEHKDLYKDLVMKTRKPRTSPAKNFNEATKTWHIPVSPLDFVNDNPIVINIQTSDVVDGLEADTEEMPPTCEGGDLSGTDMYVRSNRKPYYFTPHVEEDPCENYGVKESQMYLPGGHRQNYPTSYIKVESFSFQEEIPENTTVYTITESPPQYPSIRIKEESLSCDDDEYLSDTNLYSPMNHRQSYPSPHSKEEHFTFEEVILEDTGLSPSDHIPQGLSVHTTGESMVCDGDNLEEIYLGVNHIEQNGQIYASKPRPFMCIQCGRCFTRKSQLHRHQMIHTGIRPYSCSECGKCFFRKSHLLIHQRTHTGERPYSCSECGKRFTTNSNLTIHKRIHTGENLYYCPECHKCFTNNSNLAIHLRIHTGEKPYPCSECGKCFTTKSNLVLHQKIHTGARLYHCSECQKSFTTSANLALHQRTHTGEKPFSCSHCGKSFTINSHLIRHQRVHTGEKPFTCSACDKCFVSNYELKRHQQSHLEDKAYSENMNDPADPSKDWSLPLLERSYFCSECGKGFATNSNLIQHRRIHRTERPYSCSQCGKSFTCKSYLHRHLKTHTGERPYCCPICRKSFSRNSHLKRHQKCHLRKKAFPCLECGKCFSSQARLIQHSQIHAAEHPDSPSRHDIYTL</sequence>
<evidence type="ECO:0000256" key="6">
    <source>
        <dbReference type="ARBA" id="ARBA00022771"/>
    </source>
</evidence>
<keyword evidence="15" id="KW-1185">Reference proteome</keyword>
<keyword evidence="7" id="KW-0862">Zinc</keyword>
<evidence type="ECO:0000256" key="2">
    <source>
        <dbReference type="ARBA" id="ARBA00004123"/>
    </source>
</evidence>
<dbReference type="SMART" id="SM00355">
    <property type="entry name" value="ZnF_C2H2"/>
    <property type="match status" value="12"/>
</dbReference>
<dbReference type="AlphaFoldDB" id="A0AAV6ZRV2"/>
<dbReference type="FunFam" id="3.30.160.60:FF:000478">
    <property type="entry name" value="Zinc finger protein 133"/>
    <property type="match status" value="1"/>
</dbReference>
<dbReference type="FunFam" id="3.30.160.60:FF:000295">
    <property type="entry name" value="zinc finger protein 19"/>
    <property type="match status" value="2"/>
</dbReference>
<feature type="domain" description="C2H2-type" evidence="13">
    <location>
        <begin position="505"/>
        <end position="532"/>
    </location>
</feature>
<keyword evidence="6 12" id="KW-0863">Zinc-finger</keyword>
<evidence type="ECO:0000256" key="3">
    <source>
        <dbReference type="ARBA" id="ARBA00006991"/>
    </source>
</evidence>
<evidence type="ECO:0000256" key="10">
    <source>
        <dbReference type="ARBA" id="ARBA00023163"/>
    </source>
</evidence>
<feature type="domain" description="C2H2-type" evidence="13">
    <location>
        <begin position="696"/>
        <end position="723"/>
    </location>
</feature>
<dbReference type="Gene3D" id="6.10.140.140">
    <property type="match status" value="1"/>
</dbReference>
<dbReference type="FunFam" id="3.30.160.60:FF:000358">
    <property type="entry name" value="zinc finger protein 24"/>
    <property type="match status" value="2"/>
</dbReference>
<feature type="domain" description="C2H2-type" evidence="13">
    <location>
        <begin position="612"/>
        <end position="639"/>
    </location>
</feature>
<reference evidence="14" key="1">
    <citation type="thesis" date="2020" institute="ProQuest LLC" country="789 East Eisenhower Parkway, Ann Arbor, MI, USA">
        <title>Comparative Genomics and Chromosome Evolution.</title>
        <authorList>
            <person name="Mudd A.B."/>
        </authorList>
    </citation>
    <scope>NUCLEOTIDE SEQUENCE</scope>
    <source>
        <strain evidence="14">237g6f4</strain>
        <tissue evidence="14">Blood</tissue>
    </source>
</reference>
<comment type="function">
    <text evidence="1">May be involved in transcriptional regulation.</text>
</comment>
<feature type="domain" description="C2H2-type" evidence="13">
    <location>
        <begin position="561"/>
        <end position="588"/>
    </location>
</feature>
<comment type="similarity">
    <text evidence="3">Belongs to the krueppel C2H2-type zinc-finger protein family.</text>
</comment>
<dbReference type="Gene3D" id="3.30.160.60">
    <property type="entry name" value="Classic Zinc Finger"/>
    <property type="match status" value="12"/>
</dbReference>
<evidence type="ECO:0000256" key="4">
    <source>
        <dbReference type="ARBA" id="ARBA00022723"/>
    </source>
</evidence>
<dbReference type="PROSITE" id="PS00028">
    <property type="entry name" value="ZINC_FINGER_C2H2_1"/>
    <property type="match status" value="12"/>
</dbReference>
<comment type="caution">
    <text evidence="14">The sequence shown here is derived from an EMBL/GenBank/DDBJ whole genome shotgun (WGS) entry which is preliminary data.</text>
</comment>
<protein>
    <recommendedName>
        <fullName evidence="13">C2H2-type domain-containing protein</fullName>
    </recommendedName>
</protein>
<feature type="domain" description="C2H2-type" evidence="13">
    <location>
        <begin position="640"/>
        <end position="667"/>
    </location>
</feature>
<dbReference type="GO" id="GO:0000977">
    <property type="term" value="F:RNA polymerase II transcription regulatory region sequence-specific DNA binding"/>
    <property type="evidence" value="ECO:0007669"/>
    <property type="project" value="TreeGrafter"/>
</dbReference>